<protein>
    <submittedName>
        <fullName evidence="1">Molybdopterin biosynthesis MoaE</fullName>
    </submittedName>
</protein>
<dbReference type="EMBL" id="KV423986">
    <property type="protein sequence ID" value="KZT55955.1"/>
    <property type="molecule type" value="Genomic_DNA"/>
</dbReference>
<dbReference type="PANTHER" id="PTHR23404">
    <property type="entry name" value="MOLYBDOPTERIN SYNTHASE RELATED"/>
    <property type="match status" value="1"/>
</dbReference>
<dbReference type="InParanoid" id="A0A165F0Y4"/>
<dbReference type="SUPFAM" id="SSF54690">
    <property type="entry name" value="Molybdopterin synthase subunit MoaE"/>
    <property type="match status" value="1"/>
</dbReference>
<dbReference type="Pfam" id="PF02391">
    <property type="entry name" value="MoaE"/>
    <property type="match status" value="1"/>
</dbReference>
<dbReference type="OrthoDB" id="5531344at2759"/>
<evidence type="ECO:0000313" key="1">
    <source>
        <dbReference type="EMBL" id="KZT55955.1"/>
    </source>
</evidence>
<sequence>MATVAVTASFSSRLSTPDGDTCEITDKELVLDSVMQSIKHDGAGALVLFVGTTRDTFDGKDVVRLEYEAHTNLALRTICKIMQNIRKGHGSLIRLTCYHRIGNVPVGQPSIIVAASAPHRRASFNACEDLLEQVKEKAQIWKREWYVGEHEDEAQWKENANVSGEWGA</sequence>
<reference evidence="1 2" key="1">
    <citation type="journal article" date="2016" name="Mol. Biol. Evol.">
        <title>Comparative Genomics of Early-Diverging Mushroom-Forming Fungi Provides Insights into the Origins of Lignocellulose Decay Capabilities.</title>
        <authorList>
            <person name="Nagy L.G."/>
            <person name="Riley R."/>
            <person name="Tritt A."/>
            <person name="Adam C."/>
            <person name="Daum C."/>
            <person name="Floudas D."/>
            <person name="Sun H."/>
            <person name="Yadav J.S."/>
            <person name="Pangilinan J."/>
            <person name="Larsson K.H."/>
            <person name="Matsuura K."/>
            <person name="Barry K."/>
            <person name="Labutti K."/>
            <person name="Kuo R."/>
            <person name="Ohm R.A."/>
            <person name="Bhattacharya S.S."/>
            <person name="Shirouzu T."/>
            <person name="Yoshinaga Y."/>
            <person name="Martin F.M."/>
            <person name="Grigoriev I.V."/>
            <person name="Hibbett D.S."/>
        </authorList>
    </citation>
    <scope>NUCLEOTIDE SEQUENCE [LARGE SCALE GENOMIC DNA]</scope>
    <source>
        <strain evidence="1 2">HHB12733</strain>
    </source>
</reference>
<dbReference type="GO" id="GO:0006777">
    <property type="term" value="P:Mo-molybdopterin cofactor biosynthetic process"/>
    <property type="evidence" value="ECO:0007669"/>
    <property type="project" value="InterPro"/>
</dbReference>
<gene>
    <name evidence="1" type="ORF">CALCODRAFT_436469</name>
</gene>
<dbReference type="InterPro" id="IPR003448">
    <property type="entry name" value="Mopterin_biosynth_MoaE"/>
</dbReference>
<dbReference type="CDD" id="cd00756">
    <property type="entry name" value="MoaE"/>
    <property type="match status" value="1"/>
</dbReference>
<evidence type="ECO:0000313" key="2">
    <source>
        <dbReference type="Proteomes" id="UP000076842"/>
    </source>
</evidence>
<dbReference type="Proteomes" id="UP000076842">
    <property type="component" value="Unassembled WGS sequence"/>
</dbReference>
<dbReference type="STRING" id="1353952.A0A165F0Y4"/>
<dbReference type="AlphaFoldDB" id="A0A165F0Y4"/>
<dbReference type="Gene3D" id="3.90.1170.40">
    <property type="entry name" value="Molybdopterin biosynthesis MoaE subunit"/>
    <property type="match status" value="1"/>
</dbReference>
<proteinExistence type="predicted"/>
<dbReference type="InterPro" id="IPR036563">
    <property type="entry name" value="MoaE_sf"/>
</dbReference>
<name>A0A165F0Y4_9BASI</name>
<keyword evidence="2" id="KW-1185">Reference proteome</keyword>
<accession>A0A165F0Y4</accession>
<organism evidence="1 2">
    <name type="scientific">Calocera cornea HHB12733</name>
    <dbReference type="NCBI Taxonomy" id="1353952"/>
    <lineage>
        <taxon>Eukaryota</taxon>
        <taxon>Fungi</taxon>
        <taxon>Dikarya</taxon>
        <taxon>Basidiomycota</taxon>
        <taxon>Agaricomycotina</taxon>
        <taxon>Dacrymycetes</taxon>
        <taxon>Dacrymycetales</taxon>
        <taxon>Dacrymycetaceae</taxon>
        <taxon>Calocera</taxon>
    </lineage>
</organism>